<dbReference type="PANTHER" id="PTHR43721">
    <property type="entry name" value="ELONGATION FACTOR TU-RELATED"/>
    <property type="match status" value="1"/>
</dbReference>
<gene>
    <name evidence="1" type="ORF">PACLA_8A071231</name>
</gene>
<protein>
    <submittedName>
        <fullName evidence="1">GTP-binding 2</fullName>
    </submittedName>
</protein>
<dbReference type="OrthoDB" id="5974230at2759"/>
<comment type="caution">
    <text evidence="1">The sequence shown here is derived from an EMBL/GenBank/DDBJ whole genome shotgun (WGS) entry which is preliminary data.</text>
</comment>
<dbReference type="AlphaFoldDB" id="A0A7D9K338"/>
<dbReference type="EMBL" id="CACRXK020027080">
    <property type="protein sequence ID" value="CAB4040657.1"/>
    <property type="molecule type" value="Genomic_DNA"/>
</dbReference>
<evidence type="ECO:0000313" key="2">
    <source>
        <dbReference type="Proteomes" id="UP001152795"/>
    </source>
</evidence>
<dbReference type="PANTHER" id="PTHR43721:SF3">
    <property type="entry name" value="GTP-BINDING PROTEIN 2"/>
    <property type="match status" value="1"/>
</dbReference>
<feature type="non-terminal residue" evidence="1">
    <location>
        <position position="1"/>
    </location>
</feature>
<dbReference type="Proteomes" id="UP001152795">
    <property type="component" value="Unassembled WGS sequence"/>
</dbReference>
<keyword evidence="2" id="KW-1185">Reference proteome</keyword>
<sequence length="100" mass="11102">LKLVNPSPARLIQLVTQLKWRLQEGQGEAIYQIGVEDNGMLAGLTREELNMSLNTLKRMAAKLGSETTVLREQVVDGFVGEDNERVVAEVLVRKVADDQP</sequence>
<name>A0A7D9K338_PARCT</name>
<dbReference type="GO" id="GO:0003746">
    <property type="term" value="F:translation elongation factor activity"/>
    <property type="evidence" value="ECO:0007669"/>
    <property type="project" value="TreeGrafter"/>
</dbReference>
<evidence type="ECO:0000313" key="1">
    <source>
        <dbReference type="EMBL" id="CAB4040657.1"/>
    </source>
</evidence>
<accession>A0A7D9K338</accession>
<reference evidence="1" key="1">
    <citation type="submission" date="2020-04" db="EMBL/GenBank/DDBJ databases">
        <authorList>
            <person name="Alioto T."/>
            <person name="Alioto T."/>
            <person name="Gomez Garrido J."/>
        </authorList>
    </citation>
    <scope>NUCLEOTIDE SEQUENCE</scope>
    <source>
        <strain evidence="1">A484AB</strain>
    </source>
</reference>
<dbReference type="InterPro" id="IPR050055">
    <property type="entry name" value="EF-Tu_GTPase"/>
</dbReference>
<proteinExistence type="predicted"/>
<organism evidence="1 2">
    <name type="scientific">Paramuricea clavata</name>
    <name type="common">Red gorgonian</name>
    <name type="synonym">Violescent sea-whip</name>
    <dbReference type="NCBI Taxonomy" id="317549"/>
    <lineage>
        <taxon>Eukaryota</taxon>
        <taxon>Metazoa</taxon>
        <taxon>Cnidaria</taxon>
        <taxon>Anthozoa</taxon>
        <taxon>Octocorallia</taxon>
        <taxon>Malacalcyonacea</taxon>
        <taxon>Plexauridae</taxon>
        <taxon>Paramuricea</taxon>
    </lineage>
</organism>